<dbReference type="GO" id="GO:0030943">
    <property type="term" value="F:mitochondrion targeting sequence binding"/>
    <property type="evidence" value="ECO:0007669"/>
    <property type="project" value="TreeGrafter"/>
</dbReference>
<dbReference type="InterPro" id="IPR019734">
    <property type="entry name" value="TPR_rpt"/>
</dbReference>
<evidence type="ECO:0000256" key="1">
    <source>
        <dbReference type="ARBA" id="ARBA00022737"/>
    </source>
</evidence>
<dbReference type="OrthoDB" id="1914839at2759"/>
<dbReference type="Gene3D" id="1.25.40.10">
    <property type="entry name" value="Tetratricopeptide repeat domain"/>
    <property type="match status" value="1"/>
</dbReference>
<dbReference type="InterPro" id="IPR011990">
    <property type="entry name" value="TPR-like_helical_dom_sf"/>
</dbReference>
<dbReference type="GO" id="GO:0030150">
    <property type="term" value="P:protein import into mitochondrial matrix"/>
    <property type="evidence" value="ECO:0007669"/>
    <property type="project" value="TreeGrafter"/>
</dbReference>
<proteinExistence type="inferred from homology"/>
<name>A0A7H9HX95_9SACH</name>
<dbReference type="EMBL" id="CP059274">
    <property type="protein sequence ID" value="QLQ82354.1"/>
    <property type="molecule type" value="Genomic_DNA"/>
</dbReference>
<keyword evidence="1" id="KW-0677">Repeat</keyword>
<dbReference type="Proteomes" id="UP000510647">
    <property type="component" value="Chromosome 8"/>
</dbReference>
<evidence type="ECO:0000256" key="3">
    <source>
        <dbReference type="ARBA" id="ARBA00038030"/>
    </source>
</evidence>
<dbReference type="PANTHER" id="PTHR46208">
    <property type="entry name" value="MITOCHONDRIAL IMPORT RECEPTOR SUBUNIT TOM70"/>
    <property type="match status" value="1"/>
</dbReference>
<dbReference type="Pfam" id="PF13181">
    <property type="entry name" value="TPR_8"/>
    <property type="match status" value="1"/>
</dbReference>
<gene>
    <name evidence="4" type="ORF">HG537_0H01150</name>
</gene>
<reference evidence="4 5" key="1">
    <citation type="submission" date="2020-06" db="EMBL/GenBank/DDBJ databases">
        <title>The yeast mating-type switching endonuclease HO is a domesticated member of an unorthodox homing genetic element family.</title>
        <authorList>
            <person name="Coughlan A.Y."/>
            <person name="Lombardi L."/>
            <person name="Braun-Galleani S."/>
            <person name="Martos A.R."/>
            <person name="Galeote V."/>
            <person name="Bigey F."/>
            <person name="Dequin S."/>
            <person name="Byrne K.P."/>
            <person name="Wolfe K.H."/>
        </authorList>
    </citation>
    <scope>NUCLEOTIDE SEQUENCE [LARGE SCALE GENOMIC DNA]</scope>
    <source>
        <strain evidence="4 5">CBS2947</strain>
    </source>
</reference>
<keyword evidence="2" id="KW-0802">TPR repeat</keyword>
<evidence type="ECO:0000313" key="4">
    <source>
        <dbReference type="EMBL" id="QLQ82354.1"/>
    </source>
</evidence>
<organism evidence="4 5">
    <name type="scientific">Torulaspora globosa</name>
    <dbReference type="NCBI Taxonomy" id="48254"/>
    <lineage>
        <taxon>Eukaryota</taxon>
        <taxon>Fungi</taxon>
        <taxon>Dikarya</taxon>
        <taxon>Ascomycota</taxon>
        <taxon>Saccharomycotina</taxon>
        <taxon>Saccharomycetes</taxon>
        <taxon>Saccharomycetales</taxon>
        <taxon>Saccharomycetaceae</taxon>
        <taxon>Torulaspora</taxon>
    </lineage>
</organism>
<dbReference type="GO" id="GO:0045039">
    <property type="term" value="P:protein insertion into mitochondrial inner membrane"/>
    <property type="evidence" value="ECO:0007669"/>
    <property type="project" value="TreeGrafter"/>
</dbReference>
<accession>A0A7H9HX95</accession>
<keyword evidence="5" id="KW-1185">Reference proteome</keyword>
<evidence type="ECO:0008006" key="6">
    <source>
        <dbReference type="Google" id="ProtNLM"/>
    </source>
</evidence>
<dbReference type="GO" id="GO:0005741">
    <property type="term" value="C:mitochondrial outer membrane"/>
    <property type="evidence" value="ECO:0007669"/>
    <property type="project" value="TreeGrafter"/>
</dbReference>
<comment type="similarity">
    <text evidence="3">Belongs to the Tom70 family.</text>
</comment>
<dbReference type="SUPFAM" id="SSF48452">
    <property type="entry name" value="TPR-like"/>
    <property type="match status" value="1"/>
</dbReference>
<dbReference type="AlphaFoldDB" id="A0A7H9HX95"/>
<dbReference type="PANTHER" id="PTHR46208:SF2">
    <property type="entry name" value="ASSEMBLY CHAPERONE OF RPL4"/>
    <property type="match status" value="1"/>
</dbReference>
<sequence>MSDIESCIQEAKKALCEHDVKEALKRLKPLKKSLKSTDNVSLIQVFADAYLDDGQLEKAYPLLSRACELDADGSRGGSEKFFTLGQATGGQMGLSILLQGIENVSKEAGEELNQEQTDKIVGGLLSMIEIWMTDLCMETEAEAQCEELLGKAMEICEGKSPEVWSMLGSVRISQQRYAEAIEAFTQSWNFFEIKRQDIESRARTMETSSYEEHVQLLQPLLSLAKMCIEMGLYDISLNILNAVTDIDEDNLEAYYLQGFTYYMISKMEMFKLTNPDVVVKPENMLEFNQHFKELSLDLNNETLSETIHEAKVALSFAYKLGQNVAAMDELTYELVAGTKEILDELGGPLSDQDLAAVRKGTDTGDLRDTDMLDELCNEDI</sequence>
<protein>
    <recommendedName>
        <fullName evidence="6">TPR-like protein</fullName>
    </recommendedName>
</protein>
<dbReference type="CDD" id="cd24142">
    <property type="entry name" value="ACL4-like"/>
    <property type="match status" value="1"/>
</dbReference>
<dbReference type="GO" id="GO:0008320">
    <property type="term" value="F:protein transmembrane transporter activity"/>
    <property type="evidence" value="ECO:0007669"/>
    <property type="project" value="TreeGrafter"/>
</dbReference>
<evidence type="ECO:0000313" key="5">
    <source>
        <dbReference type="Proteomes" id="UP000510647"/>
    </source>
</evidence>
<evidence type="ECO:0000256" key="2">
    <source>
        <dbReference type="ARBA" id="ARBA00022803"/>
    </source>
</evidence>